<keyword evidence="4" id="KW-1185">Reference proteome</keyword>
<dbReference type="InterPro" id="IPR036661">
    <property type="entry name" value="Luciferase-like_sf"/>
</dbReference>
<evidence type="ECO:0000256" key="1">
    <source>
        <dbReference type="ARBA" id="ARBA00023002"/>
    </source>
</evidence>
<dbReference type="GO" id="GO:0016705">
    <property type="term" value="F:oxidoreductase activity, acting on paired donors, with incorporation or reduction of molecular oxygen"/>
    <property type="evidence" value="ECO:0007669"/>
    <property type="project" value="InterPro"/>
</dbReference>
<dbReference type="PANTHER" id="PTHR43244:SF1">
    <property type="entry name" value="5,10-METHYLENETETRAHYDROMETHANOPTERIN REDUCTASE"/>
    <property type="match status" value="1"/>
</dbReference>
<organism evidence="3 4">
    <name type="scientific">Thermomicrobium roseum (strain ATCC 27502 / DSM 5159 / P-2)</name>
    <dbReference type="NCBI Taxonomy" id="309801"/>
    <lineage>
        <taxon>Bacteria</taxon>
        <taxon>Pseudomonadati</taxon>
        <taxon>Thermomicrobiota</taxon>
        <taxon>Thermomicrobia</taxon>
        <taxon>Thermomicrobiales</taxon>
        <taxon>Thermomicrobiaceae</taxon>
        <taxon>Thermomicrobium</taxon>
    </lineage>
</organism>
<dbReference type="KEGG" id="tro:trd_0034"/>
<dbReference type="OrthoDB" id="7816697at2"/>
<dbReference type="AlphaFoldDB" id="B9L253"/>
<dbReference type="Pfam" id="PF00296">
    <property type="entry name" value="Bac_luciferase"/>
    <property type="match status" value="1"/>
</dbReference>
<reference evidence="3 4" key="1">
    <citation type="journal article" date="2009" name="PLoS ONE">
        <title>Complete genome sequence of the aerobic CO-oxidizing thermophile Thermomicrobium roseum.</title>
        <authorList>
            <person name="Wu D."/>
            <person name="Raymond J."/>
            <person name="Wu M."/>
            <person name="Chatterji S."/>
            <person name="Ren Q."/>
            <person name="Graham J.E."/>
            <person name="Bryant D.A."/>
            <person name="Robb F."/>
            <person name="Colman A."/>
            <person name="Tallon L.J."/>
            <person name="Badger J.H."/>
            <person name="Madupu R."/>
            <person name="Ward N.L."/>
            <person name="Eisen J.A."/>
        </authorList>
    </citation>
    <scope>NUCLEOTIDE SEQUENCE [LARGE SCALE GENOMIC DNA]</scope>
    <source>
        <strain evidence="4">ATCC 27502 / DSM 5159 / P-2</strain>
    </source>
</reference>
<dbReference type="RefSeq" id="WP_012641449.1">
    <property type="nucleotide sequence ID" value="NC_011959.1"/>
</dbReference>
<dbReference type="HOGENOM" id="CLU_027853_5_3_0"/>
<dbReference type="eggNOG" id="COG2141">
    <property type="taxonomic scope" value="Bacteria"/>
</dbReference>
<gene>
    <name evidence="3" type="ordered locus">trd_0034</name>
</gene>
<proteinExistence type="predicted"/>
<dbReference type="STRING" id="309801.trd_0034"/>
<evidence type="ECO:0000313" key="4">
    <source>
        <dbReference type="Proteomes" id="UP000000447"/>
    </source>
</evidence>
<accession>B9L253</accession>
<dbReference type="InterPro" id="IPR050564">
    <property type="entry name" value="F420-G6PD/mer"/>
</dbReference>
<name>B9L253_THERP</name>
<dbReference type="EMBL" id="CP001275">
    <property type="protein sequence ID" value="ACM04474.1"/>
    <property type="molecule type" value="Genomic_DNA"/>
</dbReference>
<dbReference type="CDD" id="cd01097">
    <property type="entry name" value="Tetrahydromethanopterin_reductase"/>
    <property type="match status" value="1"/>
</dbReference>
<feature type="domain" description="Luciferase-like" evidence="2">
    <location>
        <begin position="14"/>
        <end position="341"/>
    </location>
</feature>
<dbReference type="Gene3D" id="3.20.20.30">
    <property type="entry name" value="Luciferase-like domain"/>
    <property type="match status" value="1"/>
</dbReference>
<evidence type="ECO:0000313" key="3">
    <source>
        <dbReference type="EMBL" id="ACM04474.1"/>
    </source>
</evidence>
<sequence length="379" mass="42823">MKDARLALALVVPAQPPLASVLGLVRLARLLRFDAVMVWDHLQDFVPRVLWSPRTTWIARLRRSPHPYYDFASLLGRLSAHAGRLRLGVGVTDPIRRHPVLLAQTALTLAHLTRRPPIIGIGAGEAENLEPYGFPFDRPVTRLEEALAILRACLDTPGTIRFAGRFYQITDGVFELTAPPRRRPEIWLGAHGPRMLELTGRFADGWYPNWIDSPERYAARLAQVRQAAERAGRDPTQIVPALQAPVLLAPTENAARRLLHHPALRLTGLLRPADEWRELGLEHPLGEHFRGYLDFIPERVDPHALRAALRAVPPELVERSFLWGTPEQVLARIRDYREAGLRFLGLLPVSALASPQVAAWTVFTLWRLRRSLARELTER</sequence>
<dbReference type="SUPFAM" id="SSF51679">
    <property type="entry name" value="Bacterial luciferase-like"/>
    <property type="match status" value="1"/>
</dbReference>
<dbReference type="Proteomes" id="UP000000447">
    <property type="component" value="Chromosome"/>
</dbReference>
<keyword evidence="1" id="KW-0560">Oxidoreductase</keyword>
<protein>
    <submittedName>
        <fullName evidence="3">N5,N10-methylenetetrahydromethanopterin reductase-related protein</fullName>
    </submittedName>
</protein>
<dbReference type="PANTHER" id="PTHR43244">
    <property type="match status" value="1"/>
</dbReference>
<dbReference type="InterPro" id="IPR011251">
    <property type="entry name" value="Luciferase-like_dom"/>
</dbReference>
<evidence type="ECO:0000259" key="2">
    <source>
        <dbReference type="Pfam" id="PF00296"/>
    </source>
</evidence>